<keyword evidence="2" id="KW-1185">Reference proteome</keyword>
<evidence type="ECO:0000313" key="2">
    <source>
        <dbReference type="Proteomes" id="UP001237780"/>
    </source>
</evidence>
<accession>A0ABU0SCU3</accession>
<sequence length="174" mass="19066">MKPIVGKGFVQMLLKNRNPALQRVLNRANLSRPSTSPDQMNSLHFWMGDGMRFSGKIVMVLLLTGICACTTTGASKGQVTADAKALVITSYQCQASLGREPHYSAIESSETVLKAIGKSSEEADQTVRGWLRDVIASPKQPSDLDSKTCKDKLLTLAEKVRIGYESLNRLKKQP</sequence>
<dbReference type="RefSeq" id="WP_307283757.1">
    <property type="nucleotide sequence ID" value="NZ_JAUSZT010000003.1"/>
</dbReference>
<reference evidence="1 2" key="1">
    <citation type="submission" date="2023-07" db="EMBL/GenBank/DDBJ databases">
        <title>Comparative genomics of wheat-associated soil bacteria to identify genetic determinants of phenazine resistance.</title>
        <authorList>
            <person name="Mouncey N."/>
        </authorList>
    </citation>
    <scope>NUCLEOTIDE SEQUENCE [LARGE SCALE GENOMIC DNA]</scope>
    <source>
        <strain evidence="1 2">W4I11</strain>
    </source>
</reference>
<name>A0ABU0SCU3_9HYPH</name>
<gene>
    <name evidence="1" type="ORF">QFZ34_003765</name>
</gene>
<evidence type="ECO:0008006" key="3">
    <source>
        <dbReference type="Google" id="ProtNLM"/>
    </source>
</evidence>
<dbReference type="Proteomes" id="UP001237780">
    <property type="component" value="Unassembled WGS sequence"/>
</dbReference>
<evidence type="ECO:0000313" key="1">
    <source>
        <dbReference type="EMBL" id="MDQ0998583.1"/>
    </source>
</evidence>
<organism evidence="1 2">
    <name type="scientific">Phyllobacterium ifriqiyense</name>
    <dbReference type="NCBI Taxonomy" id="314238"/>
    <lineage>
        <taxon>Bacteria</taxon>
        <taxon>Pseudomonadati</taxon>
        <taxon>Pseudomonadota</taxon>
        <taxon>Alphaproteobacteria</taxon>
        <taxon>Hyphomicrobiales</taxon>
        <taxon>Phyllobacteriaceae</taxon>
        <taxon>Phyllobacterium</taxon>
    </lineage>
</organism>
<protein>
    <recommendedName>
        <fullName evidence="3">Lipoprotein</fullName>
    </recommendedName>
</protein>
<dbReference type="EMBL" id="JAUSZT010000003">
    <property type="protein sequence ID" value="MDQ0998583.1"/>
    <property type="molecule type" value="Genomic_DNA"/>
</dbReference>
<comment type="caution">
    <text evidence="1">The sequence shown here is derived from an EMBL/GenBank/DDBJ whole genome shotgun (WGS) entry which is preliminary data.</text>
</comment>
<proteinExistence type="predicted"/>